<protein>
    <submittedName>
        <fullName evidence="3">Universal stress protein</fullName>
    </submittedName>
</protein>
<gene>
    <name evidence="3" type="ORF">ENQ34_04555</name>
</gene>
<dbReference type="Gene3D" id="3.40.50.620">
    <property type="entry name" value="HUPs"/>
    <property type="match status" value="1"/>
</dbReference>
<accession>A0A7C2IDG2</accession>
<name>A0A7C2IDG2_9THEO</name>
<dbReference type="InterPro" id="IPR006015">
    <property type="entry name" value="Universal_stress_UspA"/>
</dbReference>
<dbReference type="PRINTS" id="PR01438">
    <property type="entry name" value="UNVRSLSTRESS"/>
</dbReference>
<sequence length="176" mass="18761">MAPRTAWPHSPGLFQRIRAFFGGQKALAHKILLAADGSETSKKAASFAAGIARAIPGAVITILTVITIPGGFYGRRLYWAAKDRPGDAREIKTLFEEEAQRILAETATLLRQQGVEAATAIREGDPAEEIVEFAAVGGFNHIVMGTRGLTNVKGLILGSVAHKVVHLAKVPVTLVK</sequence>
<proteinExistence type="inferred from homology"/>
<dbReference type="EMBL" id="DSMU01000289">
    <property type="protein sequence ID" value="HEL65933.1"/>
    <property type="molecule type" value="Genomic_DNA"/>
</dbReference>
<dbReference type="Pfam" id="PF00582">
    <property type="entry name" value="Usp"/>
    <property type="match status" value="1"/>
</dbReference>
<dbReference type="SUPFAM" id="SSF52402">
    <property type="entry name" value="Adenine nucleotide alpha hydrolases-like"/>
    <property type="match status" value="1"/>
</dbReference>
<comment type="similarity">
    <text evidence="1">Belongs to the universal stress protein A family.</text>
</comment>
<dbReference type="InterPro" id="IPR014729">
    <property type="entry name" value="Rossmann-like_a/b/a_fold"/>
</dbReference>
<comment type="caution">
    <text evidence="3">The sequence shown here is derived from an EMBL/GenBank/DDBJ whole genome shotgun (WGS) entry which is preliminary data.</text>
</comment>
<organism evidence="3">
    <name type="scientific">Ammonifex degensii</name>
    <dbReference type="NCBI Taxonomy" id="42838"/>
    <lineage>
        <taxon>Bacteria</taxon>
        <taxon>Bacillati</taxon>
        <taxon>Bacillota</taxon>
        <taxon>Clostridia</taxon>
        <taxon>Thermoanaerobacterales</taxon>
        <taxon>Thermoanaerobacteraceae</taxon>
        <taxon>Ammonifex</taxon>
    </lineage>
</organism>
<evidence type="ECO:0000259" key="2">
    <source>
        <dbReference type="Pfam" id="PF00582"/>
    </source>
</evidence>
<dbReference type="PANTHER" id="PTHR46268:SF6">
    <property type="entry name" value="UNIVERSAL STRESS PROTEIN UP12"/>
    <property type="match status" value="1"/>
</dbReference>
<dbReference type="AlphaFoldDB" id="A0A7C2IDG2"/>
<evidence type="ECO:0000256" key="1">
    <source>
        <dbReference type="ARBA" id="ARBA00008791"/>
    </source>
</evidence>
<feature type="domain" description="UspA" evidence="2">
    <location>
        <begin position="29"/>
        <end position="176"/>
    </location>
</feature>
<dbReference type="InterPro" id="IPR006016">
    <property type="entry name" value="UspA"/>
</dbReference>
<dbReference type="CDD" id="cd00293">
    <property type="entry name" value="USP-like"/>
    <property type="match status" value="1"/>
</dbReference>
<evidence type="ECO:0000313" key="3">
    <source>
        <dbReference type="EMBL" id="HEL65933.1"/>
    </source>
</evidence>
<reference evidence="3" key="1">
    <citation type="journal article" date="2020" name="mSystems">
        <title>Genome- and Community-Level Interaction Insights into Carbon Utilization and Element Cycling Functions of Hydrothermarchaeota in Hydrothermal Sediment.</title>
        <authorList>
            <person name="Zhou Z."/>
            <person name="Liu Y."/>
            <person name="Xu W."/>
            <person name="Pan J."/>
            <person name="Luo Z.H."/>
            <person name="Li M."/>
        </authorList>
    </citation>
    <scope>NUCLEOTIDE SEQUENCE [LARGE SCALE GENOMIC DNA]</scope>
    <source>
        <strain evidence="3">SpSt-300</strain>
    </source>
</reference>
<dbReference type="PANTHER" id="PTHR46268">
    <property type="entry name" value="STRESS RESPONSE PROTEIN NHAX"/>
    <property type="match status" value="1"/>
</dbReference>